<evidence type="ECO:0000256" key="1">
    <source>
        <dbReference type="SAM" id="Coils"/>
    </source>
</evidence>
<accession>A0A9N9Q4Z7</accession>
<dbReference type="OrthoDB" id="194358at2759"/>
<keyword evidence="4" id="KW-1185">Reference proteome</keyword>
<feature type="coiled-coil region" evidence="1">
    <location>
        <begin position="226"/>
        <end position="254"/>
    </location>
</feature>
<protein>
    <submittedName>
        <fullName evidence="3">Uncharacterized protein</fullName>
    </submittedName>
</protein>
<dbReference type="AlphaFoldDB" id="A0A9N9Q4Z7"/>
<name>A0A9N9Q4Z7_9HELO</name>
<organism evidence="3 4">
    <name type="scientific">Hymenoscyphus albidus</name>
    <dbReference type="NCBI Taxonomy" id="595503"/>
    <lineage>
        <taxon>Eukaryota</taxon>
        <taxon>Fungi</taxon>
        <taxon>Dikarya</taxon>
        <taxon>Ascomycota</taxon>
        <taxon>Pezizomycotina</taxon>
        <taxon>Leotiomycetes</taxon>
        <taxon>Helotiales</taxon>
        <taxon>Helotiaceae</taxon>
        <taxon>Hymenoscyphus</taxon>
    </lineage>
</organism>
<evidence type="ECO:0000256" key="2">
    <source>
        <dbReference type="SAM" id="MobiDB-lite"/>
    </source>
</evidence>
<comment type="caution">
    <text evidence="3">The sequence shown here is derived from an EMBL/GenBank/DDBJ whole genome shotgun (WGS) entry which is preliminary data.</text>
</comment>
<dbReference type="Proteomes" id="UP000701801">
    <property type="component" value="Unassembled WGS sequence"/>
</dbReference>
<feature type="region of interest" description="Disordered" evidence="2">
    <location>
        <begin position="292"/>
        <end position="316"/>
    </location>
</feature>
<evidence type="ECO:0000313" key="3">
    <source>
        <dbReference type="EMBL" id="CAG8974912.1"/>
    </source>
</evidence>
<proteinExistence type="predicted"/>
<evidence type="ECO:0000313" key="4">
    <source>
        <dbReference type="Proteomes" id="UP000701801"/>
    </source>
</evidence>
<feature type="compositionally biased region" description="Basic and acidic residues" evidence="2">
    <location>
        <begin position="299"/>
        <end position="316"/>
    </location>
</feature>
<reference evidence="3" key="1">
    <citation type="submission" date="2021-07" db="EMBL/GenBank/DDBJ databases">
        <authorList>
            <person name="Durling M."/>
        </authorList>
    </citation>
    <scope>NUCLEOTIDE SEQUENCE</scope>
</reference>
<gene>
    <name evidence="3" type="ORF">HYALB_00006697</name>
</gene>
<sequence length="470" mass="53743">MTRLKTPAERASRLAQIATSYNAILHGPNALFTRPSQPPTPSVSAEDETIADAVLRQLKHEVDQIQGSTRGLKKVFSKPSKLAPTYKDLYAALLRAIEEGGPTGTVVVLLRRFTAIEGDINVAKRASSGIVGIRNCALDSVNPVMIVSVLLKRLWQLINEDTFLFQDQKYTYSLTKYVEKDLFKGPQGQKSELLRLLNIKQAKDRFWATDIDAEQPDDLVNPPADIKEEANRQKQQKRQLAEQHQQARDRLTIKRLTTLQEIEILDMKNKAEIQRRQERARVDSQLLAVHSRNQNALENKNENQRQERLDQRQSREREHIQALQDISISGERQRAQEILTSTESHQRLQLGLIEQRNMKDHEGLRQRLTLEGSFKLEEEKLEKRRSERIASNIQYQKELVDSQDILMSNPNMRRWTGFDPATSTHGLIGPLPMDYSTPGPIHHQNVLTEESVAEILNGLNIKPRKELPPP</sequence>
<dbReference type="EMBL" id="CAJVRM010000117">
    <property type="protein sequence ID" value="CAG8974912.1"/>
    <property type="molecule type" value="Genomic_DNA"/>
</dbReference>
<keyword evidence="1" id="KW-0175">Coiled coil</keyword>